<evidence type="ECO:0000256" key="5">
    <source>
        <dbReference type="PROSITE-ProRule" id="PRU00560"/>
    </source>
</evidence>
<evidence type="ECO:0000259" key="7">
    <source>
        <dbReference type="PROSITE" id="PS51198"/>
    </source>
</evidence>
<keyword evidence="9" id="KW-1185">Reference proteome</keyword>
<organism evidence="8 9">
    <name type="scientific">Rugosimonospora acidiphila</name>
    <dbReference type="NCBI Taxonomy" id="556531"/>
    <lineage>
        <taxon>Bacteria</taxon>
        <taxon>Bacillati</taxon>
        <taxon>Actinomycetota</taxon>
        <taxon>Actinomycetes</taxon>
        <taxon>Micromonosporales</taxon>
        <taxon>Micromonosporaceae</taxon>
        <taxon>Rugosimonospora</taxon>
    </lineage>
</organism>
<dbReference type="InterPro" id="IPR027417">
    <property type="entry name" value="P-loop_NTPase"/>
</dbReference>
<dbReference type="Pfam" id="PF13538">
    <property type="entry name" value="UvrD_C_2"/>
    <property type="match status" value="1"/>
</dbReference>
<dbReference type="EMBL" id="BAABJQ010000024">
    <property type="protein sequence ID" value="GAA5195463.1"/>
    <property type="molecule type" value="Genomic_DNA"/>
</dbReference>
<feature type="compositionally biased region" description="Low complexity" evidence="6">
    <location>
        <begin position="95"/>
        <end position="107"/>
    </location>
</feature>
<feature type="domain" description="UvrD-like helicase ATP-binding" evidence="7">
    <location>
        <begin position="231"/>
        <end position="671"/>
    </location>
</feature>
<dbReference type="SUPFAM" id="SSF52540">
    <property type="entry name" value="P-loop containing nucleoside triphosphate hydrolases"/>
    <property type="match status" value="1"/>
</dbReference>
<dbReference type="Gene3D" id="3.40.50.300">
    <property type="entry name" value="P-loop containing nucleotide triphosphate hydrolases"/>
    <property type="match status" value="3"/>
</dbReference>
<evidence type="ECO:0000313" key="9">
    <source>
        <dbReference type="Proteomes" id="UP001501570"/>
    </source>
</evidence>
<keyword evidence="4 5" id="KW-0067">ATP-binding</keyword>
<keyword evidence="2 5" id="KW-0378">Hydrolase</keyword>
<dbReference type="PANTHER" id="PTHR11070">
    <property type="entry name" value="UVRD / RECB / PCRA DNA HELICASE FAMILY MEMBER"/>
    <property type="match status" value="1"/>
</dbReference>
<evidence type="ECO:0000313" key="8">
    <source>
        <dbReference type="EMBL" id="GAA5195463.1"/>
    </source>
</evidence>
<keyword evidence="3 5" id="KW-0347">Helicase</keyword>
<name>A0ABP9SHP2_9ACTN</name>
<feature type="region of interest" description="Disordered" evidence="6">
    <location>
        <begin position="95"/>
        <end position="125"/>
    </location>
</feature>
<sequence>MSSSAAAEATSEQSQTDDVGREQAYVSMLYDRLDAMRGRARELLTKALGATSSTHQERSQRDHTVQMYADQVAALDAVDSGLCFGRLDLAGENGASQNGGASRNGGASQNGGAGQDGAGGDGQPAEEHRYIGRIGIFDEDADYEPLLVDWRAPASRPFYLATAAAPEGVRRRAHIRSVGRTVVAVDNEVLDLSIAATADRHSPYEGLTGEATLLAALNAGRTGRMRDIVETIQAEQDRIIRADLGGVLVVQGGPGTGKTAVALHRAAYLLYTYRRELSSRGVLVVGPNETFLSYISQVLPSLAETGVLLRSPGDLFPGVSARGRESAATAEFKGRTVMTDVIAGAIRDRQRVPDDALEILTDRGSLWQDTLRLDRATCEEARERTRRLGRPHNLSRPIFDTEIIHALSLQVAARIGTDPYADDPLGGDDAPGDGQLLEEADLAEIRRELRADPAVATALDWLWPILTPQQLLTDLYCSADRIASAAPMLSIAQRALLYRDRSGQWTPADVPLLDEAVEQLGVDDRDVTQLAEQRRRQRNAYAEGALEILHGSRPIDLEDEIDPEILTAADLLDAGLLGERHEEREYLTTAERAAADRTWAFGHVIVDEAQELSPMAWRLLMRRCPSRSMTLVGDVAQTGDLAGTTSWGQVLEPFVGDRWRLTELAVNYRTPAEIMELAARVLADIDPDLPMPRSVRETGVPPSLVRIDPDRLATDLVEAARREAAQTGDARLGILVPEGSLESLGAAISAAMPEVAVGDGADLECRAVVLTVRQAKGLEFDSVVVVDPERIVAGSPRGRSDLYVALTRPTQRLLVLYPGELPAILAAPETTAA</sequence>
<protein>
    <submittedName>
        <fullName evidence="8">AAA family ATPase</fullName>
    </submittedName>
</protein>
<dbReference type="PANTHER" id="PTHR11070:SF45">
    <property type="entry name" value="DNA 3'-5' HELICASE"/>
    <property type="match status" value="1"/>
</dbReference>
<evidence type="ECO:0000256" key="4">
    <source>
        <dbReference type="ARBA" id="ARBA00022840"/>
    </source>
</evidence>
<dbReference type="InterPro" id="IPR014016">
    <property type="entry name" value="UvrD-like_ATP-bd"/>
</dbReference>
<dbReference type="InterPro" id="IPR000212">
    <property type="entry name" value="DNA_helicase_UvrD/REP"/>
</dbReference>
<evidence type="ECO:0000256" key="3">
    <source>
        <dbReference type="ARBA" id="ARBA00022806"/>
    </source>
</evidence>
<reference evidence="9" key="1">
    <citation type="journal article" date="2019" name="Int. J. Syst. Evol. Microbiol.">
        <title>The Global Catalogue of Microorganisms (GCM) 10K type strain sequencing project: providing services to taxonomists for standard genome sequencing and annotation.</title>
        <authorList>
            <consortium name="The Broad Institute Genomics Platform"/>
            <consortium name="The Broad Institute Genome Sequencing Center for Infectious Disease"/>
            <person name="Wu L."/>
            <person name="Ma J."/>
        </authorList>
    </citation>
    <scope>NUCLEOTIDE SEQUENCE [LARGE SCALE GENOMIC DNA]</scope>
    <source>
        <strain evidence="9">JCM 18304</strain>
    </source>
</reference>
<dbReference type="PROSITE" id="PS51198">
    <property type="entry name" value="UVRD_HELICASE_ATP_BIND"/>
    <property type="match status" value="1"/>
</dbReference>
<evidence type="ECO:0000256" key="1">
    <source>
        <dbReference type="ARBA" id="ARBA00022741"/>
    </source>
</evidence>
<feature type="binding site" evidence="5">
    <location>
        <begin position="252"/>
        <end position="259"/>
    </location>
    <ligand>
        <name>ATP</name>
        <dbReference type="ChEBI" id="CHEBI:30616"/>
    </ligand>
</feature>
<gene>
    <name evidence="8" type="ORF">GCM10023322_62200</name>
</gene>
<comment type="caution">
    <text evidence="8">The sequence shown here is derived from an EMBL/GenBank/DDBJ whole genome shotgun (WGS) entry which is preliminary data.</text>
</comment>
<keyword evidence="1 5" id="KW-0547">Nucleotide-binding</keyword>
<proteinExistence type="predicted"/>
<dbReference type="InterPro" id="IPR027785">
    <property type="entry name" value="UvrD-like_helicase_C"/>
</dbReference>
<accession>A0ABP9SHP2</accession>
<feature type="compositionally biased region" description="Gly residues" evidence="6">
    <location>
        <begin position="108"/>
        <end position="122"/>
    </location>
</feature>
<feature type="compositionally biased region" description="Low complexity" evidence="6">
    <location>
        <begin position="1"/>
        <end position="16"/>
    </location>
</feature>
<evidence type="ECO:0000256" key="2">
    <source>
        <dbReference type="ARBA" id="ARBA00022801"/>
    </source>
</evidence>
<dbReference type="Proteomes" id="UP001501570">
    <property type="component" value="Unassembled WGS sequence"/>
</dbReference>
<evidence type="ECO:0000256" key="6">
    <source>
        <dbReference type="SAM" id="MobiDB-lite"/>
    </source>
</evidence>
<feature type="region of interest" description="Disordered" evidence="6">
    <location>
        <begin position="1"/>
        <end position="20"/>
    </location>
</feature>